<dbReference type="PANTHER" id="PTHR12526">
    <property type="entry name" value="GLYCOSYLTRANSFERASE"/>
    <property type="match status" value="1"/>
</dbReference>
<comment type="caution">
    <text evidence="4">The sequence shown here is derived from an EMBL/GenBank/DDBJ whole genome shotgun (WGS) entry which is preliminary data.</text>
</comment>
<keyword evidence="1" id="KW-0328">Glycosyltransferase</keyword>
<dbReference type="RefSeq" id="WP_201309796.1">
    <property type="nucleotide sequence ID" value="NZ_BLYI01000006.1"/>
</dbReference>
<dbReference type="Pfam" id="PF00534">
    <property type="entry name" value="Glycos_transf_1"/>
    <property type="match status" value="1"/>
</dbReference>
<feature type="domain" description="Glycosyl transferase family 1" evidence="3">
    <location>
        <begin position="226"/>
        <end position="385"/>
    </location>
</feature>
<sequence length="414" mass="48160">MKYLVLLNRRFPFRYGEAFLENEIDEISEKFDRIIIYPSDARIGDKQNRKISSQNVTVRTIEKSSLKLRKIKYLCSALRYISKSRQPKLLHKLLDGYFLAAAYDQMGKIRKDLGNFPVRSGDTVYFYSYWLYINAKVACLLKEYYEKKGIHTVVFSRAHRFDIYEEKRRFAYLPERINLLGHLDHVFACSDNGSDYLKKHYPKSNRKISTSYLGTYDHGLGTVESRKKFHIISCSRMSSVKRVDLIIEALKLLKNENLSLVWTHLGGGELYDVITEKAKELDWMEVHLDGAVPNKEVYDHYRDCPEHLFVNVSSSEGLPVSIMEAISFGIPVIATDVGGTAEIVLDGVNGRLLDADFQPEKLAEQIKYFVSLTDEEYRKYRMNARGTWEKYFQAPVNYKNFVHDIHTLYKEGKE</sequence>
<dbReference type="Proteomes" id="UP000613208">
    <property type="component" value="Unassembled WGS sequence"/>
</dbReference>
<dbReference type="PANTHER" id="PTHR12526:SF629">
    <property type="entry name" value="TEICHURONIC ACID BIOSYNTHESIS GLYCOSYLTRANSFERASE TUAH-RELATED"/>
    <property type="match status" value="1"/>
</dbReference>
<accession>A0A916Q7M6</accession>
<dbReference type="EMBL" id="BLYI01000006">
    <property type="protein sequence ID" value="GFO84056.1"/>
    <property type="molecule type" value="Genomic_DNA"/>
</dbReference>
<evidence type="ECO:0000259" key="3">
    <source>
        <dbReference type="Pfam" id="PF00534"/>
    </source>
</evidence>
<dbReference type="GO" id="GO:0016757">
    <property type="term" value="F:glycosyltransferase activity"/>
    <property type="evidence" value="ECO:0007669"/>
    <property type="project" value="UniProtKB-KW"/>
</dbReference>
<reference evidence="4" key="1">
    <citation type="submission" date="2020-06" db="EMBL/GenBank/DDBJ databases">
        <title>Characterization of fructooligosaccharide metabolism and fructooligosaccharide-degrading enzymes in human commensal butyrate producers.</title>
        <authorList>
            <person name="Tanno H."/>
            <person name="Fujii T."/>
            <person name="Hirano K."/>
            <person name="Maeno S."/>
            <person name="Tonozuka T."/>
            <person name="Sakamoto M."/>
            <person name="Ohkuma M."/>
            <person name="Tochio T."/>
            <person name="Endo A."/>
        </authorList>
    </citation>
    <scope>NUCLEOTIDE SEQUENCE</scope>
    <source>
        <strain evidence="4">JCM 17466</strain>
    </source>
</reference>
<gene>
    <name evidence="4" type="ORF">ANBU17_04030</name>
</gene>
<organism evidence="4 5">
    <name type="scientific">Anaerostipes butyraticus</name>
    <dbReference type="NCBI Taxonomy" id="645466"/>
    <lineage>
        <taxon>Bacteria</taxon>
        <taxon>Bacillati</taxon>
        <taxon>Bacillota</taxon>
        <taxon>Clostridia</taxon>
        <taxon>Lachnospirales</taxon>
        <taxon>Lachnospiraceae</taxon>
        <taxon>Anaerostipes</taxon>
    </lineage>
</organism>
<evidence type="ECO:0000256" key="2">
    <source>
        <dbReference type="ARBA" id="ARBA00022679"/>
    </source>
</evidence>
<evidence type="ECO:0000256" key="1">
    <source>
        <dbReference type="ARBA" id="ARBA00022676"/>
    </source>
</evidence>
<evidence type="ECO:0000313" key="4">
    <source>
        <dbReference type="EMBL" id="GFO84056.1"/>
    </source>
</evidence>
<keyword evidence="5" id="KW-1185">Reference proteome</keyword>
<keyword evidence="2 4" id="KW-0808">Transferase</keyword>
<evidence type="ECO:0000313" key="5">
    <source>
        <dbReference type="Proteomes" id="UP000613208"/>
    </source>
</evidence>
<name>A0A916Q7M6_9FIRM</name>
<protein>
    <submittedName>
        <fullName evidence="4">Glycosyl transferase family 1</fullName>
    </submittedName>
</protein>
<dbReference type="Gene3D" id="3.40.50.2000">
    <property type="entry name" value="Glycogen Phosphorylase B"/>
    <property type="match status" value="2"/>
</dbReference>
<dbReference type="SUPFAM" id="SSF53756">
    <property type="entry name" value="UDP-Glycosyltransferase/glycogen phosphorylase"/>
    <property type="match status" value="1"/>
</dbReference>
<proteinExistence type="predicted"/>
<dbReference type="InterPro" id="IPR001296">
    <property type="entry name" value="Glyco_trans_1"/>
</dbReference>
<dbReference type="AlphaFoldDB" id="A0A916Q7M6"/>